<gene>
    <name evidence="2" type="ORF">OUZ56_017000</name>
</gene>
<evidence type="ECO:0000256" key="1">
    <source>
        <dbReference type="SAM" id="MobiDB-lite"/>
    </source>
</evidence>
<comment type="caution">
    <text evidence="2">The sequence shown here is derived from an EMBL/GenBank/DDBJ whole genome shotgun (WGS) entry which is preliminary data.</text>
</comment>
<keyword evidence="3" id="KW-1185">Reference proteome</keyword>
<proteinExistence type="predicted"/>
<feature type="region of interest" description="Disordered" evidence="1">
    <location>
        <begin position="89"/>
        <end position="112"/>
    </location>
</feature>
<accession>A0ABR0ARY3</accession>
<dbReference type="EMBL" id="JAOYFB010000038">
    <property type="protein sequence ID" value="KAK4027859.1"/>
    <property type="molecule type" value="Genomic_DNA"/>
</dbReference>
<dbReference type="Proteomes" id="UP001234178">
    <property type="component" value="Unassembled WGS sequence"/>
</dbReference>
<sequence>MMLRHFKEEFIIKNSVNGGAPLSRWKLRDDAIPTLFLGYKDGVAPSKNCRKVRVQRFVSPLLEPHTVQPVHTPEFEAFEVEAIIERSRRSTDREAMQSIEAEGPSVEPILSNGREPAVDYQLVVEDHPAV</sequence>
<name>A0ABR0ARY3_9CRUS</name>
<reference evidence="2 3" key="1">
    <citation type="journal article" date="2023" name="Nucleic Acids Res.">
        <title>The hologenome of Daphnia magna reveals possible DNA methylation and microbiome-mediated evolution of the host genome.</title>
        <authorList>
            <person name="Chaturvedi A."/>
            <person name="Li X."/>
            <person name="Dhandapani V."/>
            <person name="Marshall H."/>
            <person name="Kissane S."/>
            <person name="Cuenca-Cambronero M."/>
            <person name="Asole G."/>
            <person name="Calvet F."/>
            <person name="Ruiz-Romero M."/>
            <person name="Marangio P."/>
            <person name="Guigo R."/>
            <person name="Rago D."/>
            <person name="Mirbahai L."/>
            <person name="Eastwood N."/>
            <person name="Colbourne J.K."/>
            <person name="Zhou J."/>
            <person name="Mallon E."/>
            <person name="Orsini L."/>
        </authorList>
    </citation>
    <scope>NUCLEOTIDE SEQUENCE [LARGE SCALE GENOMIC DNA]</scope>
    <source>
        <strain evidence="2">LRV0_1</strain>
    </source>
</reference>
<organism evidence="2 3">
    <name type="scientific">Daphnia magna</name>
    <dbReference type="NCBI Taxonomy" id="35525"/>
    <lineage>
        <taxon>Eukaryota</taxon>
        <taxon>Metazoa</taxon>
        <taxon>Ecdysozoa</taxon>
        <taxon>Arthropoda</taxon>
        <taxon>Crustacea</taxon>
        <taxon>Branchiopoda</taxon>
        <taxon>Diplostraca</taxon>
        <taxon>Cladocera</taxon>
        <taxon>Anomopoda</taxon>
        <taxon>Daphniidae</taxon>
        <taxon>Daphnia</taxon>
    </lineage>
</organism>
<evidence type="ECO:0000313" key="3">
    <source>
        <dbReference type="Proteomes" id="UP001234178"/>
    </source>
</evidence>
<evidence type="ECO:0000313" key="2">
    <source>
        <dbReference type="EMBL" id="KAK4027859.1"/>
    </source>
</evidence>
<protein>
    <submittedName>
        <fullName evidence="2">Uncharacterized protein</fullName>
    </submittedName>
</protein>